<protein>
    <submittedName>
        <fullName evidence="1">Uncharacterized protein</fullName>
    </submittedName>
</protein>
<gene>
    <name evidence="1" type="ORF">AVEN_69572_1</name>
</gene>
<sequence length="121" mass="13485">MGSTAGQRSSGAFEVARAPSLSLPAIIRHLSGVPWGGSSISWRLISSAAWRENNWAFVFQRQVYSRLSVCGLSGLRIIRAHSGLTKKLKRNIFTLIMHVKSMLMFDREIHSVKLMSRDGRG</sequence>
<dbReference type="Proteomes" id="UP000499080">
    <property type="component" value="Unassembled WGS sequence"/>
</dbReference>
<reference evidence="1 2" key="1">
    <citation type="journal article" date="2019" name="Sci. Rep.">
        <title>Orb-weaving spider Araneus ventricosus genome elucidates the spidroin gene catalogue.</title>
        <authorList>
            <person name="Kono N."/>
            <person name="Nakamura H."/>
            <person name="Ohtoshi R."/>
            <person name="Moran D.A.P."/>
            <person name="Shinohara A."/>
            <person name="Yoshida Y."/>
            <person name="Fujiwara M."/>
            <person name="Mori M."/>
            <person name="Tomita M."/>
            <person name="Arakawa K."/>
        </authorList>
    </citation>
    <scope>NUCLEOTIDE SEQUENCE [LARGE SCALE GENOMIC DNA]</scope>
</reference>
<dbReference type="EMBL" id="BGPR01001790">
    <property type="protein sequence ID" value="GBM61915.1"/>
    <property type="molecule type" value="Genomic_DNA"/>
</dbReference>
<keyword evidence="2" id="KW-1185">Reference proteome</keyword>
<dbReference type="AlphaFoldDB" id="A0A4Y2H9W4"/>
<organism evidence="1 2">
    <name type="scientific">Araneus ventricosus</name>
    <name type="common">Orbweaver spider</name>
    <name type="synonym">Epeira ventricosa</name>
    <dbReference type="NCBI Taxonomy" id="182803"/>
    <lineage>
        <taxon>Eukaryota</taxon>
        <taxon>Metazoa</taxon>
        <taxon>Ecdysozoa</taxon>
        <taxon>Arthropoda</taxon>
        <taxon>Chelicerata</taxon>
        <taxon>Arachnida</taxon>
        <taxon>Araneae</taxon>
        <taxon>Araneomorphae</taxon>
        <taxon>Entelegynae</taxon>
        <taxon>Araneoidea</taxon>
        <taxon>Araneidae</taxon>
        <taxon>Araneus</taxon>
    </lineage>
</organism>
<name>A0A4Y2H9W4_ARAVE</name>
<comment type="caution">
    <text evidence="1">The sequence shown here is derived from an EMBL/GenBank/DDBJ whole genome shotgun (WGS) entry which is preliminary data.</text>
</comment>
<evidence type="ECO:0000313" key="1">
    <source>
        <dbReference type="EMBL" id="GBM61915.1"/>
    </source>
</evidence>
<evidence type="ECO:0000313" key="2">
    <source>
        <dbReference type="Proteomes" id="UP000499080"/>
    </source>
</evidence>
<proteinExistence type="predicted"/>
<accession>A0A4Y2H9W4</accession>